<protein>
    <submittedName>
        <fullName evidence="2">Selenoprotein BthD</fullName>
    </submittedName>
</protein>
<reference evidence="2" key="1">
    <citation type="submission" date="2025-08" db="UniProtKB">
        <authorList>
            <consortium name="RefSeq"/>
        </authorList>
    </citation>
    <scope>IDENTIFICATION</scope>
    <source>
        <strain evidence="2">11010-0011.00</strain>
        <tissue evidence="2">Whole body</tissue>
    </source>
</reference>
<sequence length="125" mass="14286">MFQLFGHKNKPKQQLDPNQPVLYIEHCRSRKQTLSRAMQRIDPNVKLQLQLNADGEPRSQSFEVAIAPAPTSDIMSRQILWTGLMRTCATKVPHVDDIVRPACHALKMNDRTLLSWAPKRLSGTR</sequence>
<dbReference type="Proteomes" id="UP000504634">
    <property type="component" value="Unplaced"/>
</dbReference>
<keyword evidence="1" id="KW-1185">Reference proteome</keyword>
<dbReference type="RefSeq" id="XP_030383239.1">
    <property type="nucleotide sequence ID" value="XM_030527379.1"/>
</dbReference>
<dbReference type="AlphaFoldDB" id="A0A6J2U4E2"/>
<name>A0A6J2U4E2_DROLE</name>
<evidence type="ECO:0000313" key="1">
    <source>
        <dbReference type="Proteomes" id="UP000504634"/>
    </source>
</evidence>
<dbReference type="OrthoDB" id="1933874at2759"/>
<dbReference type="GeneID" id="115630723"/>
<proteinExistence type="predicted"/>
<gene>
    <name evidence="2" type="primary">LOC115630723</name>
</gene>
<organism evidence="1 2">
    <name type="scientific">Drosophila lebanonensis</name>
    <name type="common">Fruit fly</name>
    <name type="synonym">Scaptodrosophila lebanonensis</name>
    <dbReference type="NCBI Taxonomy" id="7225"/>
    <lineage>
        <taxon>Eukaryota</taxon>
        <taxon>Metazoa</taxon>
        <taxon>Ecdysozoa</taxon>
        <taxon>Arthropoda</taxon>
        <taxon>Hexapoda</taxon>
        <taxon>Insecta</taxon>
        <taxon>Pterygota</taxon>
        <taxon>Neoptera</taxon>
        <taxon>Endopterygota</taxon>
        <taxon>Diptera</taxon>
        <taxon>Brachycera</taxon>
        <taxon>Muscomorpha</taxon>
        <taxon>Ephydroidea</taxon>
        <taxon>Drosophilidae</taxon>
        <taxon>Scaptodrosophila</taxon>
    </lineage>
</organism>
<accession>A0A6J2U4E2</accession>
<evidence type="ECO:0000313" key="2">
    <source>
        <dbReference type="RefSeq" id="XP_030383239.1"/>
    </source>
</evidence>